<dbReference type="AlphaFoldDB" id="V6KWB1"/>
<evidence type="ECO:0008006" key="3">
    <source>
        <dbReference type="Google" id="ProtNLM"/>
    </source>
</evidence>
<comment type="caution">
    <text evidence="1">The sequence shown here is derived from an EMBL/GenBank/DDBJ whole genome shotgun (WGS) entry which is preliminary data.</text>
</comment>
<dbReference type="Proteomes" id="UP000017984">
    <property type="component" value="Chromosome"/>
</dbReference>
<name>V6KWB1_STRRC</name>
<gene>
    <name evidence="1" type="ORF">M878_02260</name>
</gene>
<protein>
    <recommendedName>
        <fullName evidence="3">Transposase IS204/IS1001/IS1096/IS1165 zinc-finger domain-containing protein</fullName>
    </recommendedName>
</protein>
<organism evidence="1 2">
    <name type="scientific">Streptomyces roseochromogenus subsp. oscitans DS 12.976</name>
    <dbReference type="NCBI Taxonomy" id="1352936"/>
    <lineage>
        <taxon>Bacteria</taxon>
        <taxon>Bacillati</taxon>
        <taxon>Actinomycetota</taxon>
        <taxon>Actinomycetes</taxon>
        <taxon>Kitasatosporales</taxon>
        <taxon>Streptomycetaceae</taxon>
        <taxon>Streptomyces</taxon>
    </lineage>
</organism>
<reference evidence="1 2" key="1">
    <citation type="journal article" date="2014" name="Genome Announc.">
        <title>Draft Genome Sequence of Streptomyces roseochromogenes subsp. oscitans DS 12.976, Producer of the Aminocoumarin Antibiotic Clorobiocin.</title>
        <authorList>
            <person name="Ruckert C."/>
            <person name="Kalinowski J."/>
            <person name="Heide L."/>
            <person name="Apel A.K."/>
        </authorList>
    </citation>
    <scope>NUCLEOTIDE SEQUENCE [LARGE SCALE GENOMIC DNA]</scope>
    <source>
        <strain evidence="1 2">DS 12.976</strain>
    </source>
</reference>
<dbReference type="PATRIC" id="fig|1352936.5.peg.499"/>
<sequence>MLPQLDELLFSSVEGLLVESVEVTDTVVRIEARTTAGQMACRGCG</sequence>
<dbReference type="HOGENOM" id="CLU_3205976_0_0_11"/>
<evidence type="ECO:0000313" key="1">
    <source>
        <dbReference type="EMBL" id="EST36427.1"/>
    </source>
</evidence>
<proteinExistence type="predicted"/>
<accession>V6KWB1</accession>
<evidence type="ECO:0000313" key="2">
    <source>
        <dbReference type="Proteomes" id="UP000017984"/>
    </source>
</evidence>
<dbReference type="EMBL" id="AWQX01000010">
    <property type="protein sequence ID" value="EST36427.1"/>
    <property type="molecule type" value="Genomic_DNA"/>
</dbReference>
<keyword evidence="2" id="KW-1185">Reference proteome</keyword>